<feature type="transmembrane region" description="Helical" evidence="1">
    <location>
        <begin position="83"/>
        <end position="108"/>
    </location>
</feature>
<keyword evidence="3" id="KW-1185">Reference proteome</keyword>
<accession>A0A9D4HDL7</accession>
<reference evidence="2" key="2">
    <citation type="submission" date="2020-11" db="EMBL/GenBank/DDBJ databases">
        <authorList>
            <person name="McCartney M.A."/>
            <person name="Auch B."/>
            <person name="Kono T."/>
            <person name="Mallez S."/>
            <person name="Becker A."/>
            <person name="Gohl D.M."/>
            <person name="Silverstein K.A.T."/>
            <person name="Koren S."/>
            <person name="Bechman K.B."/>
            <person name="Herman A."/>
            <person name="Abrahante J.E."/>
            <person name="Garbe J."/>
        </authorList>
    </citation>
    <scope>NUCLEOTIDE SEQUENCE</scope>
    <source>
        <strain evidence="2">Duluth1</strain>
        <tissue evidence="2">Whole animal</tissue>
    </source>
</reference>
<feature type="transmembrane region" description="Helical" evidence="1">
    <location>
        <begin position="42"/>
        <end position="62"/>
    </location>
</feature>
<dbReference type="Proteomes" id="UP000828390">
    <property type="component" value="Unassembled WGS sequence"/>
</dbReference>
<proteinExistence type="predicted"/>
<gene>
    <name evidence="2" type="ORF">DPMN_104701</name>
</gene>
<keyword evidence="1" id="KW-0812">Transmembrane</keyword>
<comment type="caution">
    <text evidence="2">The sequence shown here is derived from an EMBL/GenBank/DDBJ whole genome shotgun (WGS) entry which is preliminary data.</text>
</comment>
<evidence type="ECO:0000313" key="2">
    <source>
        <dbReference type="EMBL" id="KAH3831434.1"/>
    </source>
</evidence>
<protein>
    <submittedName>
        <fullName evidence="2">Uncharacterized protein</fullName>
    </submittedName>
</protein>
<feature type="transmembrane region" description="Helical" evidence="1">
    <location>
        <begin position="120"/>
        <end position="144"/>
    </location>
</feature>
<reference evidence="2" key="1">
    <citation type="journal article" date="2019" name="bioRxiv">
        <title>The Genome of the Zebra Mussel, Dreissena polymorpha: A Resource for Invasive Species Research.</title>
        <authorList>
            <person name="McCartney M.A."/>
            <person name="Auch B."/>
            <person name="Kono T."/>
            <person name="Mallez S."/>
            <person name="Zhang Y."/>
            <person name="Obille A."/>
            <person name="Becker A."/>
            <person name="Abrahante J.E."/>
            <person name="Garbe J."/>
            <person name="Badalamenti J.P."/>
            <person name="Herman A."/>
            <person name="Mangelson H."/>
            <person name="Liachko I."/>
            <person name="Sullivan S."/>
            <person name="Sone E.D."/>
            <person name="Koren S."/>
            <person name="Silverstein K.A.T."/>
            <person name="Beckman K.B."/>
            <person name="Gohl D.M."/>
        </authorList>
    </citation>
    <scope>NUCLEOTIDE SEQUENCE</scope>
    <source>
        <strain evidence="2">Duluth1</strain>
        <tissue evidence="2">Whole animal</tissue>
    </source>
</reference>
<dbReference type="EMBL" id="JAIWYP010000004">
    <property type="protein sequence ID" value="KAH3831434.1"/>
    <property type="molecule type" value="Genomic_DNA"/>
</dbReference>
<dbReference type="AlphaFoldDB" id="A0A9D4HDL7"/>
<feature type="transmembrane region" description="Helical" evidence="1">
    <location>
        <begin position="12"/>
        <end position="36"/>
    </location>
</feature>
<evidence type="ECO:0000313" key="3">
    <source>
        <dbReference type="Proteomes" id="UP000828390"/>
    </source>
</evidence>
<name>A0A9D4HDL7_DREPO</name>
<keyword evidence="1" id="KW-1133">Transmembrane helix</keyword>
<organism evidence="2 3">
    <name type="scientific">Dreissena polymorpha</name>
    <name type="common">Zebra mussel</name>
    <name type="synonym">Mytilus polymorpha</name>
    <dbReference type="NCBI Taxonomy" id="45954"/>
    <lineage>
        <taxon>Eukaryota</taxon>
        <taxon>Metazoa</taxon>
        <taxon>Spiralia</taxon>
        <taxon>Lophotrochozoa</taxon>
        <taxon>Mollusca</taxon>
        <taxon>Bivalvia</taxon>
        <taxon>Autobranchia</taxon>
        <taxon>Heteroconchia</taxon>
        <taxon>Euheterodonta</taxon>
        <taxon>Imparidentia</taxon>
        <taxon>Neoheterodontei</taxon>
        <taxon>Myida</taxon>
        <taxon>Dreissenoidea</taxon>
        <taxon>Dreissenidae</taxon>
        <taxon>Dreissena</taxon>
    </lineage>
</organism>
<evidence type="ECO:0000256" key="1">
    <source>
        <dbReference type="SAM" id="Phobius"/>
    </source>
</evidence>
<sequence>MIPLVEAKRTLLCVRLATGLVRVLSCVNILAGIVSLCVDVETFFRIGFLISGSAGLTQPLLMACVYSNQPSPNYQQTSICMKYILYVWLFILNLAVVPCVLLSLEYIFTDERMYTPQLSIFLAIVVFVTCFILTMINMYTFCILHKNGLCFLYSLNKDVEHANVPVQISFGSARITASTPPDDTSMILPPPYSVAVSNPGDGSDCYV</sequence>
<keyword evidence="1" id="KW-0472">Membrane</keyword>